<dbReference type="GO" id="GO:0005634">
    <property type="term" value="C:nucleus"/>
    <property type="evidence" value="ECO:0007669"/>
    <property type="project" value="TreeGrafter"/>
</dbReference>
<comment type="caution">
    <text evidence="2">The sequence shown here is derived from an EMBL/GenBank/DDBJ whole genome shotgun (WGS) entry which is preliminary data.</text>
</comment>
<accession>A0AAD9KZ35</accession>
<dbReference type="Pfam" id="PF01713">
    <property type="entry name" value="Smr"/>
    <property type="match status" value="1"/>
</dbReference>
<proteinExistence type="predicted"/>
<dbReference type="SMART" id="SM01162">
    <property type="entry name" value="DUF1771"/>
    <property type="match status" value="1"/>
</dbReference>
<dbReference type="Proteomes" id="UP001209878">
    <property type="component" value="Unassembled WGS sequence"/>
</dbReference>
<dbReference type="PANTHER" id="PTHR46535:SF1">
    <property type="entry name" value="NEDD4-BINDING PROTEIN 2"/>
    <property type="match status" value="1"/>
</dbReference>
<dbReference type="Pfam" id="PF08590">
    <property type="entry name" value="DUF1771"/>
    <property type="match status" value="1"/>
</dbReference>
<feature type="domain" description="Smr" evidence="1">
    <location>
        <begin position="64"/>
        <end position="131"/>
    </location>
</feature>
<dbReference type="EMBL" id="JAODUO010000464">
    <property type="protein sequence ID" value="KAK2179957.1"/>
    <property type="molecule type" value="Genomic_DNA"/>
</dbReference>
<evidence type="ECO:0000259" key="1">
    <source>
        <dbReference type="PROSITE" id="PS50828"/>
    </source>
</evidence>
<reference evidence="2" key="1">
    <citation type="journal article" date="2023" name="Mol. Biol. Evol.">
        <title>Third-Generation Sequencing Reveals the Adaptive Role of the Epigenome in Three Deep-Sea Polychaetes.</title>
        <authorList>
            <person name="Perez M."/>
            <person name="Aroh O."/>
            <person name="Sun Y."/>
            <person name="Lan Y."/>
            <person name="Juniper S.K."/>
            <person name="Young C.R."/>
            <person name="Angers B."/>
            <person name="Qian P.Y."/>
        </authorList>
    </citation>
    <scope>NUCLEOTIDE SEQUENCE</scope>
    <source>
        <strain evidence="2">R07B-5</strain>
    </source>
</reference>
<keyword evidence="3" id="KW-1185">Reference proteome</keyword>
<name>A0AAD9KZ35_RIDPI</name>
<gene>
    <name evidence="2" type="ORF">NP493_464g00009</name>
</gene>
<dbReference type="InterPro" id="IPR036063">
    <property type="entry name" value="Smr_dom_sf"/>
</dbReference>
<dbReference type="InterPro" id="IPR013899">
    <property type="entry name" value="DUF1771"/>
</dbReference>
<dbReference type="GO" id="GO:0004519">
    <property type="term" value="F:endonuclease activity"/>
    <property type="evidence" value="ECO:0007669"/>
    <property type="project" value="TreeGrafter"/>
</dbReference>
<dbReference type="Gene3D" id="3.30.1370.110">
    <property type="match status" value="1"/>
</dbReference>
<dbReference type="SUPFAM" id="SSF160443">
    <property type="entry name" value="SMR domain-like"/>
    <property type="match status" value="1"/>
</dbReference>
<dbReference type="AlphaFoldDB" id="A0AAD9KZ35"/>
<protein>
    <recommendedName>
        <fullName evidence="1">Smr domain-containing protein</fullName>
    </recommendedName>
</protein>
<dbReference type="InterPro" id="IPR052772">
    <property type="entry name" value="Endo/PolyKinase_Domain-Protein"/>
</dbReference>
<dbReference type="InterPro" id="IPR002625">
    <property type="entry name" value="Smr_dom"/>
</dbReference>
<evidence type="ECO:0000313" key="3">
    <source>
        <dbReference type="Proteomes" id="UP001209878"/>
    </source>
</evidence>
<evidence type="ECO:0000313" key="2">
    <source>
        <dbReference type="EMBL" id="KAK2179957.1"/>
    </source>
</evidence>
<organism evidence="2 3">
    <name type="scientific">Ridgeia piscesae</name>
    <name type="common">Tubeworm</name>
    <dbReference type="NCBI Taxonomy" id="27915"/>
    <lineage>
        <taxon>Eukaryota</taxon>
        <taxon>Metazoa</taxon>
        <taxon>Spiralia</taxon>
        <taxon>Lophotrochozoa</taxon>
        <taxon>Annelida</taxon>
        <taxon>Polychaeta</taxon>
        <taxon>Sedentaria</taxon>
        <taxon>Canalipalpata</taxon>
        <taxon>Sabellida</taxon>
        <taxon>Siboglinidae</taxon>
        <taxon>Ridgeia</taxon>
    </lineage>
</organism>
<dbReference type="PROSITE" id="PS50828">
    <property type="entry name" value="SMR"/>
    <property type="match status" value="1"/>
</dbReference>
<sequence>MHYRLRLECFEKARDAYRQHMMGVAAFYSQQGHVHTQKMKAANEAAGQKILQHRNPHLSQARCVDLHGLHVAEAVHTLEQLLTDRERALRYQPDKRRRHLLVMTGKGNHSHGGVARIRLAVFDYLKKNNYR</sequence>
<dbReference type="PANTHER" id="PTHR46535">
    <property type="entry name" value="NEDD4-BINDING PROTEIN 2"/>
    <property type="match status" value="1"/>
</dbReference>